<sequence>MLRWGIKEEFSEEIGNSILLCACPTSQNSVVCSSHHRTFVIKNSQIHFSLPIAFSAIFYIPSEDLVIASTVGIPCLQIFASANPAQFLLQEFMLHQPVVHQIYCSLDSNILVTIGAEIKVWDFKMIKGSTVNFEIKLRSHFKGSPLCNGMNLVKVDDKRHRIFVPHLNGFILYSFNGEILENQPNFSGLLFNAVAMLPTPRKYPGLDLSYQYFIDIYKKLVAVDKYGNIKIWHRSGKPLFMIPSISSAPVFYIEFINSEFVITVNTNGDIFINDLKTSKGKVVFKIDRKPDWVNFFTYPEPIILVIVSRKLYVFRLNIFWKLFYRPIQKVQSISRICSPTFSSRIGLNTSDGCLFLISPKTQELIGSASTKKCPRPSNYSYERECNETHILLAMDDSSVHLYDYSTIQYSKKENYRMNKYGKDIYSCCEKDWVLKQILPFKARLVFTVLGTEMLRWCVCTCGFFGDVVLYKYGTWEALGRVSVGTERCDYAFWCRKDNYMIVFCQDRINFIGLKKFSLTCSLPFPKPKYVAFEEGNLMVSYQHGILYQYTLSENGIISSSKCYLNNEIKYIHVRYGCHIIVLENNCIVIGNVQNMSEFLIELPYTISSAGFLSSDLDVLIALDHEIMFISKKSICPTLHPSLVPPNDLDNFKCEPLLPVKREVQMPKLKKSVDEEFESLRETSDDVLWRIRKKLAEDEENEFHFVRPKDFYNTPRRNYRPIVVKKESPPKIRERKPVDVIMNPKHTIDEGKHVILKPSQEVLVIDETFSFDREEKIPSIIAETDEELDSIYPKTVETNLNNDINYYYTNNISNNDSNPILDGDASTMNLEKVNLDEINDNIDLMEIKGSWKKLLNFMGKLFKSTNDLFDIEKEASKLMNNWSYIEKSHSSALFWNKTKNDLIKTQDSPLVPIKIVSPTETSQNSSSKTHLRKNKHKSKSKSQTHQTNLPNSHKNNHYKQHNESQKDDSDASYYNDYQSACSSQDLCENSHSYQRRNRLKKNTNSSSGKLRKTSHISFRNILASRKSHGNISTINLPQDMDSGFLCSTNSFDNVMDLYEREQQMSLRRIISSSSPQGIEEPNPGKFNTNSYDDLNSSLSRKRRGRLNNQNVGERVTLNSIQDDLFNSNESNYYEYENDFPGSKSYDLLNNFSKNRKSVHENTLDLSNSNLDLFLKKKSSIEDSNSKLQTQKINIRVNTNSLPNNSDSLSYNNHSNRTQNARDNSSNHNSKKNNEVDLHSQFQNSEKIRSSKNGKKSKKQSQNEAMEALLKRSITNKREDKQIIVREPPSQPNSNRRKIIKLDDSNNFSEHQPNKPNLIYQLLPYDEEEEDVTEEIIEPPKGRRQPLINNTALALYDPMDVPSVKLAINSKIINRQNMPQPKIKKETVQRKLIIKRQQISKQETKRNTRKSLFCNQ</sequence>
<accession>A0A1J4KW82</accession>
<dbReference type="InterPro" id="IPR036322">
    <property type="entry name" value="WD40_repeat_dom_sf"/>
</dbReference>
<dbReference type="VEuPathDB" id="TrichDB:TRFO_02798"/>
<evidence type="ECO:0000313" key="2">
    <source>
        <dbReference type="EMBL" id="OHT15491.1"/>
    </source>
</evidence>
<feature type="region of interest" description="Disordered" evidence="1">
    <location>
        <begin position="1072"/>
        <end position="1091"/>
    </location>
</feature>
<feature type="region of interest" description="Disordered" evidence="1">
    <location>
        <begin position="914"/>
        <end position="973"/>
    </location>
</feature>
<feature type="region of interest" description="Disordered" evidence="1">
    <location>
        <begin position="1196"/>
        <end position="1295"/>
    </location>
</feature>
<dbReference type="PANTHER" id="PTHR45532:SF1">
    <property type="entry name" value="WD REPEAT-CONTAINING PROTEIN 97"/>
    <property type="match status" value="1"/>
</dbReference>
<dbReference type="Proteomes" id="UP000179807">
    <property type="component" value="Unassembled WGS sequence"/>
</dbReference>
<reference evidence="2" key="1">
    <citation type="submission" date="2016-10" db="EMBL/GenBank/DDBJ databases">
        <authorList>
            <person name="Benchimol M."/>
            <person name="Almeida L.G."/>
            <person name="Vasconcelos A.T."/>
            <person name="Perreira-Neves A."/>
            <person name="Rosa I.A."/>
            <person name="Tasca T."/>
            <person name="Bogo M.R."/>
            <person name="de Souza W."/>
        </authorList>
    </citation>
    <scope>NUCLEOTIDE SEQUENCE [LARGE SCALE GENOMIC DNA]</scope>
    <source>
        <strain evidence="2">K</strain>
    </source>
</reference>
<feature type="region of interest" description="Disordered" evidence="1">
    <location>
        <begin position="991"/>
        <end position="1011"/>
    </location>
</feature>
<feature type="compositionally biased region" description="Polar residues" evidence="1">
    <location>
        <begin position="1196"/>
        <end position="1221"/>
    </location>
</feature>
<comment type="caution">
    <text evidence="2">The sequence shown here is derived from an EMBL/GenBank/DDBJ whole genome shotgun (WGS) entry which is preliminary data.</text>
</comment>
<dbReference type="GeneID" id="94825616"/>
<proteinExistence type="predicted"/>
<name>A0A1J4KW82_9EUKA</name>
<dbReference type="RefSeq" id="XP_068368627.1">
    <property type="nucleotide sequence ID" value="XM_068490912.1"/>
</dbReference>
<evidence type="ECO:0000256" key="1">
    <source>
        <dbReference type="SAM" id="MobiDB-lite"/>
    </source>
</evidence>
<organism evidence="2 3">
    <name type="scientific">Tritrichomonas foetus</name>
    <dbReference type="NCBI Taxonomy" id="1144522"/>
    <lineage>
        <taxon>Eukaryota</taxon>
        <taxon>Metamonada</taxon>
        <taxon>Parabasalia</taxon>
        <taxon>Tritrichomonadida</taxon>
        <taxon>Tritrichomonadidae</taxon>
        <taxon>Tritrichomonas</taxon>
    </lineage>
</organism>
<feature type="compositionally biased region" description="Polar residues" evidence="1">
    <location>
        <begin position="917"/>
        <end position="927"/>
    </location>
</feature>
<feature type="compositionally biased region" description="Basic residues" evidence="1">
    <location>
        <begin position="928"/>
        <end position="941"/>
    </location>
</feature>
<dbReference type="EMBL" id="MLAK01000217">
    <property type="protein sequence ID" value="OHT15491.1"/>
    <property type="molecule type" value="Genomic_DNA"/>
</dbReference>
<protein>
    <submittedName>
        <fullName evidence="2">Uncharacterized protein</fullName>
    </submittedName>
</protein>
<feature type="compositionally biased region" description="Basic and acidic residues" evidence="1">
    <location>
        <begin position="959"/>
        <end position="968"/>
    </location>
</feature>
<dbReference type="InterPro" id="IPR015943">
    <property type="entry name" value="WD40/YVTN_repeat-like_dom_sf"/>
</dbReference>
<dbReference type="PANTHER" id="PTHR45532">
    <property type="entry name" value="WD REPEAT-CONTAINING PROTEIN 97"/>
    <property type="match status" value="1"/>
</dbReference>
<dbReference type="SUPFAM" id="SSF50978">
    <property type="entry name" value="WD40 repeat-like"/>
    <property type="match status" value="2"/>
</dbReference>
<gene>
    <name evidence="2" type="ORF">TRFO_02798</name>
</gene>
<feature type="compositionally biased region" description="Basic residues" evidence="1">
    <location>
        <begin position="1248"/>
        <end position="1257"/>
    </location>
</feature>
<keyword evidence="3" id="KW-1185">Reference proteome</keyword>
<dbReference type="Gene3D" id="2.130.10.10">
    <property type="entry name" value="YVTN repeat-like/Quinoprotein amine dehydrogenase"/>
    <property type="match status" value="1"/>
</dbReference>
<evidence type="ECO:0000313" key="3">
    <source>
        <dbReference type="Proteomes" id="UP000179807"/>
    </source>
</evidence>